<comment type="caution">
    <text evidence="1">The sequence shown here is derived from an EMBL/GenBank/DDBJ whole genome shotgun (WGS) entry which is preliminary data.</text>
</comment>
<evidence type="ECO:0000313" key="3">
    <source>
        <dbReference type="Proteomes" id="UP000078336"/>
    </source>
</evidence>
<dbReference type="AlphaFoldDB" id="A0A178TL67"/>
<keyword evidence="3" id="KW-1185">Reference proteome</keyword>
<dbReference type="EMBL" id="SBBW01000025">
    <property type="protein sequence ID" value="RWU13371.1"/>
    <property type="molecule type" value="Genomic_DNA"/>
</dbReference>
<evidence type="ECO:0000313" key="1">
    <source>
        <dbReference type="EMBL" id="OAO81662.1"/>
    </source>
</evidence>
<dbReference type="EMBL" id="LUCQ01000045">
    <property type="protein sequence ID" value="OAO81662.1"/>
    <property type="molecule type" value="Genomic_DNA"/>
</dbReference>
<evidence type="ECO:0000313" key="4">
    <source>
        <dbReference type="Proteomes" id="UP000286434"/>
    </source>
</evidence>
<sequence>MSDIIPKAPQCPDDLFHEIEKKLHAYDLVIYSRKDHPYHFILEIGTKERKVGGIKCHYNKFFCCTSVEMIDAMDDIYPLLVRLFPMKKIKDNQVDEFARYLIINYHFGVHIIHRDYVRICYEIRSRDRLVWVNIENKNKNSCTYVQGDLNLFDEVYHIYIEFERIISKVL</sequence>
<evidence type="ECO:0000313" key="2">
    <source>
        <dbReference type="EMBL" id="RWU13371.1"/>
    </source>
</evidence>
<proteinExistence type="predicted"/>
<accession>A0A178TL67</accession>
<reference evidence="2 4" key="2">
    <citation type="submission" date="2019-01" db="EMBL/GenBank/DDBJ databases">
        <title>Anoxybacillus flavithermus in powdered infant formula.</title>
        <authorList>
            <person name="Rhee M.S."/>
            <person name="Choi I.-G."/>
            <person name="Cho T.J."/>
            <person name="Park B."/>
        </authorList>
    </citation>
    <scope>NUCLEOTIDE SEQUENCE [LARGE SCALE GENOMIC DNA]</scope>
    <source>
        <strain evidence="2 4">FHS-PPAM212</strain>
    </source>
</reference>
<dbReference type="Proteomes" id="UP000286434">
    <property type="component" value="Unassembled WGS sequence"/>
</dbReference>
<dbReference type="PATRIC" id="fig|33934.7.peg.2132"/>
<dbReference type="RefSeq" id="WP_064214009.1">
    <property type="nucleotide sequence ID" value="NZ_JABJUU010000006.1"/>
</dbReference>
<name>A0A178TL67_9BACL</name>
<protein>
    <submittedName>
        <fullName evidence="1">Uncharacterized protein</fullName>
    </submittedName>
</protein>
<dbReference type="Proteomes" id="UP000078336">
    <property type="component" value="Unassembled WGS sequence"/>
</dbReference>
<dbReference type="OrthoDB" id="2967774at2"/>
<gene>
    <name evidence="2" type="ORF">EA138_07855</name>
    <name evidence="1" type="ORF">TAF16_0585</name>
</gene>
<organism evidence="1 3">
    <name type="scientific">Anoxybacillus flavithermus</name>
    <dbReference type="NCBI Taxonomy" id="33934"/>
    <lineage>
        <taxon>Bacteria</taxon>
        <taxon>Bacillati</taxon>
        <taxon>Bacillota</taxon>
        <taxon>Bacilli</taxon>
        <taxon>Bacillales</taxon>
        <taxon>Anoxybacillaceae</taxon>
        <taxon>Anoxybacillus</taxon>
    </lineage>
</organism>
<reference evidence="1 3" key="1">
    <citation type="submission" date="2016-03" db="EMBL/GenBank/DDBJ databases">
        <title>Spore heat resistance.</title>
        <authorList>
            <person name="Boekhorst J."/>
            <person name="Berendsen E.M."/>
            <person name="Wells-Bennik M.H."/>
            <person name="Kuipers O.P."/>
        </authorList>
    </citation>
    <scope>NUCLEOTIDE SEQUENCE [LARGE SCALE GENOMIC DNA]</scope>
    <source>
        <strain evidence="1 3">AF16</strain>
    </source>
</reference>